<dbReference type="RefSeq" id="WP_172661143.1">
    <property type="nucleotide sequence ID" value="NZ_CBFGNQ010000008.1"/>
</dbReference>
<dbReference type="EMBL" id="JBBEUB010000008">
    <property type="protein sequence ID" value="MEJ2904841.1"/>
    <property type="molecule type" value="Genomic_DNA"/>
</dbReference>
<keyword evidence="2" id="KW-1185">Reference proteome</keyword>
<sequence length="98" mass="11527">MLDFYLLADNQNMPNYPEEEECKLIGSIDDQIFDRLKVKKIIPERFDYHSDFRWDTSLIRQIRVNIQKHTVNDSDIQSLLLLLDTAKSYDSGLVAYAD</sequence>
<comment type="caution">
    <text evidence="1">The sequence shown here is derived from an EMBL/GenBank/DDBJ whole genome shotgun (WGS) entry which is preliminary data.</text>
</comment>
<protein>
    <submittedName>
        <fullName evidence="1">Uncharacterized protein</fullName>
    </submittedName>
</protein>
<name>A0ABU8NRG2_9SPHI</name>
<evidence type="ECO:0000313" key="1">
    <source>
        <dbReference type="EMBL" id="MEJ2904841.1"/>
    </source>
</evidence>
<proteinExistence type="predicted"/>
<evidence type="ECO:0000313" key="2">
    <source>
        <dbReference type="Proteomes" id="UP001378956"/>
    </source>
</evidence>
<gene>
    <name evidence="1" type="ORF">WAE58_20520</name>
</gene>
<dbReference type="Proteomes" id="UP001378956">
    <property type="component" value="Unassembled WGS sequence"/>
</dbReference>
<organism evidence="1 2">
    <name type="scientific">Pedobacter panaciterrae</name>
    <dbReference type="NCBI Taxonomy" id="363849"/>
    <lineage>
        <taxon>Bacteria</taxon>
        <taxon>Pseudomonadati</taxon>
        <taxon>Bacteroidota</taxon>
        <taxon>Sphingobacteriia</taxon>
        <taxon>Sphingobacteriales</taxon>
        <taxon>Sphingobacteriaceae</taxon>
        <taxon>Pedobacter</taxon>
    </lineage>
</organism>
<reference evidence="1 2" key="1">
    <citation type="submission" date="2024-03" db="EMBL/GenBank/DDBJ databases">
        <title>Sequence of Lycoming College Course Isolates.</title>
        <authorList>
            <person name="Plotts O."/>
            <person name="Newman J."/>
        </authorList>
    </citation>
    <scope>NUCLEOTIDE SEQUENCE [LARGE SCALE GENOMIC DNA]</scope>
    <source>
        <strain evidence="1 2">CJB-3</strain>
    </source>
</reference>
<accession>A0ABU8NRG2</accession>